<reference evidence="2 3" key="1">
    <citation type="submission" date="2014-06" db="EMBL/GenBank/DDBJ databases">
        <authorList>
            <person name="Ngugi D.K."/>
            <person name="Blom J."/>
            <person name="Alam I."/>
            <person name="Rashid M."/>
            <person name="Ba Alawi W."/>
            <person name="Zhang G."/>
            <person name="Hikmawan T."/>
            <person name="Guan Y."/>
            <person name="Antunes A."/>
            <person name="Siam R."/>
            <person name="Eldorry H."/>
            <person name="Bajic V."/>
            <person name="Stingl U."/>
        </authorList>
    </citation>
    <scope>NUCLEOTIDE SEQUENCE [LARGE SCALE GENOMIC DNA]</scope>
    <source>
        <strain evidence="2">SCGC AAA799-E16</strain>
    </source>
</reference>
<keyword evidence="3" id="KW-1185">Reference proteome</keyword>
<keyword evidence="1" id="KW-0812">Transmembrane</keyword>
<accession>A0A081S7I8</accession>
<organism evidence="2 3">
    <name type="scientific">Marine Group I thaumarchaeote SCGC AAA799-E16</name>
    <dbReference type="NCBI Taxonomy" id="1502292"/>
    <lineage>
        <taxon>Archaea</taxon>
        <taxon>Nitrososphaerota</taxon>
        <taxon>Marine Group I</taxon>
    </lineage>
</organism>
<keyword evidence="1" id="KW-1133">Transmembrane helix</keyword>
<comment type="caution">
    <text evidence="2">The sequence shown here is derived from an EMBL/GenBank/DDBJ whole genome shotgun (WGS) entry which is preliminary data.</text>
</comment>
<dbReference type="EMBL" id="JNVL01000004">
    <property type="protein sequence ID" value="KER06891.1"/>
    <property type="molecule type" value="Genomic_DNA"/>
</dbReference>
<dbReference type="Proteomes" id="UP000028027">
    <property type="component" value="Unassembled WGS sequence"/>
</dbReference>
<name>A0A081S7I8_9ARCH</name>
<dbReference type="AlphaFoldDB" id="A0A081S7I8"/>
<evidence type="ECO:0000256" key="1">
    <source>
        <dbReference type="SAM" id="Phobius"/>
    </source>
</evidence>
<feature type="transmembrane region" description="Helical" evidence="1">
    <location>
        <begin position="427"/>
        <end position="446"/>
    </location>
</feature>
<protein>
    <submittedName>
        <fullName evidence="2">Blue copper domain-containing protein</fullName>
    </submittedName>
</protein>
<evidence type="ECO:0000313" key="3">
    <source>
        <dbReference type="Proteomes" id="UP000028027"/>
    </source>
</evidence>
<evidence type="ECO:0000313" key="2">
    <source>
        <dbReference type="EMBL" id="KER06891.1"/>
    </source>
</evidence>
<gene>
    <name evidence="2" type="ORF">AAA799E16_00407</name>
</gene>
<keyword evidence="1" id="KW-0472">Membrane</keyword>
<dbReference type="PATRIC" id="fig|1502292.3.peg.347"/>
<proteinExistence type="predicted"/>
<sequence>MMSISKLSILALAACLLFPASSVYGHGLGIDTISSVDVAGKEISISVEMPMYFENEREQITITATDKETDEPAKNVTFLIGLFHSNEMIFRNYFFTENGVLPITVLSQQGYDNFVINGEQDSLLGAYHATESSPIEIAGPVFDEGGLFTFEIEVRTIDEPTNIIEDSGVYRADLTLVETTSHPQEDAEGNDVEFRMKSYFDQIQNFQYDPKAKQVTFEMPFDWSEDSMSHVTVVHEEVHFPKHFIEFLSPSYSGYANGIELFKASVSIDDYTEEDERIVHFVLLQDHLRFIKNEMKKSDEPLPDNIVFTLTTNEKISFPLEAFTKSEDFKVNLSWDPIDLEPGVETTFIFTIRDGRTNEPLRNSDYSFVIIQNGDELHRVSGTATIGGEFTKFTFAEDQTGPTTIKFENIRNTGQDTEFGIMVAPEFGTIVMLILVVSLIGIITISRKHETFSLIRM</sequence>
<dbReference type="InterPro" id="IPR027560">
    <property type="entry name" value="PEFG-CTERM"/>
</dbReference>
<dbReference type="NCBIfam" id="TIGR04296">
    <property type="entry name" value="PEFG-CTERM"/>
    <property type="match status" value="1"/>
</dbReference>